<sequence>MQGRIRMFKSPVSRGFQRTAFNTRAVLSFIAPGLLLSSLLVHLDDLQSLSQRGSKVGGADGRQEDEEEQNTVVTHEASVYPEVGSGISRCDASVYSRNTTSGDLYTFATLPLPLGFWSIFVLLDGPSRSPANVWLHDNIVIALAGALADLYSRFQPAPGPSQDSINETIRETYVRLSEDLVPTSIPRALVGFLDSDKRMLHVARTGAACAVLGRRSQVSSGAGPAIYEALALDSDSLATSFPEDVTLSTSVSPEVVNFEVHEGDFLVMATEHTWKRLTPQNAVELIAQWKEHGKGYTVEIKDIEKQWAEMRRPHNLDKDANAATQLLSYVHDTDDSLTTDILAEVAVIVVFFQ</sequence>
<name>A0ACB8T0E4_9AGAM</name>
<keyword evidence="2" id="KW-1185">Reference proteome</keyword>
<comment type="caution">
    <text evidence="1">The sequence shown here is derived from an EMBL/GenBank/DDBJ whole genome shotgun (WGS) entry which is preliminary data.</text>
</comment>
<organism evidence="1 2">
    <name type="scientific">Artomyces pyxidatus</name>
    <dbReference type="NCBI Taxonomy" id="48021"/>
    <lineage>
        <taxon>Eukaryota</taxon>
        <taxon>Fungi</taxon>
        <taxon>Dikarya</taxon>
        <taxon>Basidiomycota</taxon>
        <taxon>Agaricomycotina</taxon>
        <taxon>Agaricomycetes</taxon>
        <taxon>Russulales</taxon>
        <taxon>Auriscalpiaceae</taxon>
        <taxon>Artomyces</taxon>
    </lineage>
</organism>
<evidence type="ECO:0000313" key="1">
    <source>
        <dbReference type="EMBL" id="KAI0062180.1"/>
    </source>
</evidence>
<dbReference type="EMBL" id="MU277209">
    <property type="protein sequence ID" value="KAI0062180.1"/>
    <property type="molecule type" value="Genomic_DNA"/>
</dbReference>
<protein>
    <submittedName>
        <fullName evidence="1">Uncharacterized protein</fullName>
    </submittedName>
</protein>
<gene>
    <name evidence="1" type="ORF">BV25DRAFT_1916449</name>
</gene>
<accession>A0ACB8T0E4</accession>
<reference evidence="1" key="1">
    <citation type="submission" date="2021-03" db="EMBL/GenBank/DDBJ databases">
        <authorList>
            <consortium name="DOE Joint Genome Institute"/>
            <person name="Ahrendt S."/>
            <person name="Looney B.P."/>
            <person name="Miyauchi S."/>
            <person name="Morin E."/>
            <person name="Drula E."/>
            <person name="Courty P.E."/>
            <person name="Chicoki N."/>
            <person name="Fauchery L."/>
            <person name="Kohler A."/>
            <person name="Kuo A."/>
            <person name="Labutti K."/>
            <person name="Pangilinan J."/>
            <person name="Lipzen A."/>
            <person name="Riley R."/>
            <person name="Andreopoulos W."/>
            <person name="He G."/>
            <person name="Johnson J."/>
            <person name="Barry K.W."/>
            <person name="Grigoriev I.V."/>
            <person name="Nagy L."/>
            <person name="Hibbett D."/>
            <person name="Henrissat B."/>
            <person name="Matheny P.B."/>
            <person name="Labbe J."/>
            <person name="Martin F."/>
        </authorList>
    </citation>
    <scope>NUCLEOTIDE SEQUENCE</scope>
    <source>
        <strain evidence="1">HHB10654</strain>
    </source>
</reference>
<dbReference type="Proteomes" id="UP000814140">
    <property type="component" value="Unassembled WGS sequence"/>
</dbReference>
<reference evidence="1" key="2">
    <citation type="journal article" date="2022" name="New Phytol.">
        <title>Evolutionary transition to the ectomycorrhizal habit in the genomes of a hyperdiverse lineage of mushroom-forming fungi.</title>
        <authorList>
            <person name="Looney B."/>
            <person name="Miyauchi S."/>
            <person name="Morin E."/>
            <person name="Drula E."/>
            <person name="Courty P.E."/>
            <person name="Kohler A."/>
            <person name="Kuo A."/>
            <person name="LaButti K."/>
            <person name="Pangilinan J."/>
            <person name="Lipzen A."/>
            <person name="Riley R."/>
            <person name="Andreopoulos W."/>
            <person name="He G."/>
            <person name="Johnson J."/>
            <person name="Nolan M."/>
            <person name="Tritt A."/>
            <person name="Barry K.W."/>
            <person name="Grigoriev I.V."/>
            <person name="Nagy L.G."/>
            <person name="Hibbett D."/>
            <person name="Henrissat B."/>
            <person name="Matheny P.B."/>
            <person name="Labbe J."/>
            <person name="Martin F.M."/>
        </authorList>
    </citation>
    <scope>NUCLEOTIDE SEQUENCE</scope>
    <source>
        <strain evidence="1">HHB10654</strain>
    </source>
</reference>
<proteinExistence type="predicted"/>
<evidence type="ECO:0000313" key="2">
    <source>
        <dbReference type="Proteomes" id="UP000814140"/>
    </source>
</evidence>